<feature type="compositionally biased region" description="Polar residues" evidence="1">
    <location>
        <begin position="420"/>
        <end position="441"/>
    </location>
</feature>
<feature type="region of interest" description="Disordered" evidence="1">
    <location>
        <begin position="1"/>
        <end position="49"/>
    </location>
</feature>
<feature type="compositionally biased region" description="Low complexity" evidence="1">
    <location>
        <begin position="405"/>
        <end position="414"/>
    </location>
</feature>
<evidence type="ECO:0000313" key="2">
    <source>
        <dbReference type="EMBL" id="KZL70217.1"/>
    </source>
</evidence>
<gene>
    <name evidence="2" type="ORF">CT0861_05417</name>
</gene>
<feature type="region of interest" description="Disordered" evidence="1">
    <location>
        <begin position="400"/>
        <end position="441"/>
    </location>
</feature>
<feature type="region of interest" description="Disordered" evidence="1">
    <location>
        <begin position="84"/>
        <end position="142"/>
    </location>
</feature>
<comment type="caution">
    <text evidence="2">The sequence shown here is derived from an EMBL/GenBank/DDBJ whole genome shotgun (WGS) entry which is preliminary data.</text>
</comment>
<evidence type="ECO:0000313" key="3">
    <source>
        <dbReference type="Proteomes" id="UP000076552"/>
    </source>
</evidence>
<accession>A0A161YD08</accession>
<name>A0A161YD08_9PEZI</name>
<sequence>MKPDPNILARTLQEHRDDSSVLEGPESANVQQRPPSISATAAPKDEDDEELLVKRQVFDETVYPKIPTESYPDMVAEISVKFEESPPSIYSPPPGSESPSRSSLVIGATEVPKLQQPPPQRKHGALSTEFISTSTPDSYQSSRFDRNEAWDVSKDRKVVAHYSLLPLQSSSPRKRQRGRPSAIRYKKMTLEPYKALMAPVTAKTSLRQNIRDGFDEEETFLSGKQYSTKRRKRSPPPLGIGSLSVTVGPKSMIPRKATKRTGIYKRFVIDPDLDPGSKTKRQLEEADAEADLSATPNRARQLDNHIIPSIEMSPTRNNLEKPVVLPSLRAHSTIHQTGGPRHDFGKLDTSLSFLSDDTYSTPGVLCGSCSRPETTGSNAFETSHDGLQLWASSISRALSKTNQLSGSRGSSNNNDDTPNRSRAGTNFSNTDTRDTATNPPT</sequence>
<feature type="compositionally biased region" description="Polar residues" evidence="1">
    <location>
        <begin position="28"/>
        <end position="39"/>
    </location>
</feature>
<protein>
    <submittedName>
        <fullName evidence="2">Uncharacterized protein</fullName>
    </submittedName>
</protein>
<reference evidence="2 3" key="1">
    <citation type="submission" date="2015-06" db="EMBL/GenBank/DDBJ databases">
        <title>Survival trade-offs in plant roots during colonization by closely related pathogenic and mutualistic fungi.</title>
        <authorList>
            <person name="Hacquard S."/>
            <person name="Kracher B."/>
            <person name="Hiruma K."/>
            <person name="Weinman A."/>
            <person name="Muench P."/>
            <person name="Garrido Oter R."/>
            <person name="Ver Loren van Themaat E."/>
            <person name="Dallerey J.-F."/>
            <person name="Damm U."/>
            <person name="Henrissat B."/>
            <person name="Lespinet O."/>
            <person name="Thon M."/>
            <person name="Kemen E."/>
            <person name="McHardy A.C."/>
            <person name="Schulze-Lefert P."/>
            <person name="O'Connell R.J."/>
        </authorList>
    </citation>
    <scope>NUCLEOTIDE SEQUENCE [LARGE SCALE GENOMIC DNA]</scope>
    <source>
        <strain evidence="2 3">0861</strain>
    </source>
</reference>
<evidence type="ECO:0000256" key="1">
    <source>
        <dbReference type="SAM" id="MobiDB-lite"/>
    </source>
</evidence>
<keyword evidence="3" id="KW-1185">Reference proteome</keyword>
<feature type="region of interest" description="Disordered" evidence="1">
    <location>
        <begin position="224"/>
        <end position="243"/>
    </location>
</feature>
<dbReference type="AlphaFoldDB" id="A0A161YD08"/>
<feature type="compositionally biased region" description="Polar residues" evidence="1">
    <location>
        <begin position="129"/>
        <end position="142"/>
    </location>
</feature>
<dbReference type="Proteomes" id="UP000076552">
    <property type="component" value="Unassembled WGS sequence"/>
</dbReference>
<organism evidence="2 3">
    <name type="scientific">Colletotrichum tofieldiae</name>
    <dbReference type="NCBI Taxonomy" id="708197"/>
    <lineage>
        <taxon>Eukaryota</taxon>
        <taxon>Fungi</taxon>
        <taxon>Dikarya</taxon>
        <taxon>Ascomycota</taxon>
        <taxon>Pezizomycotina</taxon>
        <taxon>Sordariomycetes</taxon>
        <taxon>Hypocreomycetidae</taxon>
        <taxon>Glomerellales</taxon>
        <taxon>Glomerellaceae</taxon>
        <taxon>Colletotrichum</taxon>
        <taxon>Colletotrichum spaethianum species complex</taxon>
    </lineage>
</organism>
<dbReference type="EMBL" id="LFIV01000093">
    <property type="protein sequence ID" value="KZL70217.1"/>
    <property type="molecule type" value="Genomic_DNA"/>
</dbReference>
<proteinExistence type="predicted"/>